<organism evidence="3 4">
    <name type="scientific">Epilithonimonas arachidiradicis</name>
    <dbReference type="NCBI Taxonomy" id="1617282"/>
    <lineage>
        <taxon>Bacteria</taxon>
        <taxon>Pseudomonadati</taxon>
        <taxon>Bacteroidota</taxon>
        <taxon>Flavobacteriia</taxon>
        <taxon>Flavobacteriales</taxon>
        <taxon>Weeksellaceae</taxon>
        <taxon>Chryseobacterium group</taxon>
        <taxon>Epilithonimonas</taxon>
    </lineage>
</organism>
<protein>
    <submittedName>
        <fullName evidence="3">Uncharacterized protein</fullName>
    </submittedName>
</protein>
<proteinExistence type="predicted"/>
<reference evidence="2" key="4">
    <citation type="submission" date="2024-05" db="EMBL/GenBank/DDBJ databases">
        <authorList>
            <person name="Sun Q."/>
            <person name="Sedlacek I."/>
        </authorList>
    </citation>
    <scope>NUCLEOTIDE SEQUENCE</scope>
    <source>
        <strain evidence="2">CCM 8490</strain>
    </source>
</reference>
<evidence type="ECO:0000313" key="4">
    <source>
        <dbReference type="Proteomes" id="UP000285906"/>
    </source>
</evidence>
<accession>A0A420D7G6</accession>
<evidence type="ECO:0000313" key="2">
    <source>
        <dbReference type="EMBL" id="GGG62509.1"/>
    </source>
</evidence>
<sequence>MPPKIVKTSGGKPSTALASKKAKKKSTKLIANKKPSIHQLIIKIKNSLAVLTKSTFERPSFSTAKEKAARLEAGLATADDWMKANLSIKDLAAPHRAPYSKIRDLILNGSSGDVDKLCSSLVRASVHCENAFKTIKDPTVRDKYIELAGLYSSTRKEVEDAHKQYKEASLNSIKKAISKLQLIKALNNLASNAPGLGPHSTTNAIVSDRLHLHPTDLTAEPMTPRSRGAALAFPSEPIATTLSLKPDRQVVSVTGAEHSLAAIGTHTFEDVKVGTNIFRGALFVDMSGRVFKPKNPYSAPSGNFSNDWEQVI</sequence>
<dbReference type="AlphaFoldDB" id="A0A420D7G6"/>
<dbReference type="RefSeq" id="WP_120214119.1">
    <property type="nucleotide sequence ID" value="NZ_BMCW01000006.1"/>
</dbReference>
<evidence type="ECO:0000313" key="3">
    <source>
        <dbReference type="EMBL" id="RKE86713.1"/>
    </source>
</evidence>
<dbReference type="OrthoDB" id="9255939at2"/>
<comment type="caution">
    <text evidence="3">The sequence shown here is derived from an EMBL/GenBank/DDBJ whole genome shotgun (WGS) entry which is preliminary data.</text>
</comment>
<gene>
    <name evidence="3" type="ORF">BXY58_2539</name>
    <name evidence="2" type="ORF">GCM10007332_25700</name>
</gene>
<dbReference type="EMBL" id="RAQH01000007">
    <property type="protein sequence ID" value="RKE86713.1"/>
    <property type="molecule type" value="Genomic_DNA"/>
</dbReference>
<dbReference type="EMBL" id="BMCW01000006">
    <property type="protein sequence ID" value="GGG62509.1"/>
    <property type="molecule type" value="Genomic_DNA"/>
</dbReference>
<reference evidence="5" key="3">
    <citation type="journal article" date="2019" name="Int. J. Syst. Evol. Microbiol.">
        <title>The Global Catalogue of Microorganisms (GCM) 10K type strain sequencing project: providing services to taxonomists for standard genome sequencing and annotation.</title>
        <authorList>
            <consortium name="The Broad Institute Genomics Platform"/>
            <consortium name="The Broad Institute Genome Sequencing Center for Infectious Disease"/>
            <person name="Wu L."/>
            <person name="Ma J."/>
        </authorList>
    </citation>
    <scope>NUCLEOTIDE SEQUENCE [LARGE SCALE GENOMIC DNA]</scope>
    <source>
        <strain evidence="5">CCM 8490</strain>
    </source>
</reference>
<feature type="region of interest" description="Disordered" evidence="1">
    <location>
        <begin position="1"/>
        <end position="23"/>
    </location>
</feature>
<name>A0A420D7G6_9FLAO</name>
<keyword evidence="5" id="KW-1185">Reference proteome</keyword>
<evidence type="ECO:0000256" key="1">
    <source>
        <dbReference type="SAM" id="MobiDB-lite"/>
    </source>
</evidence>
<reference evidence="2" key="1">
    <citation type="journal article" date="2014" name="Int. J. Syst. Evol. Microbiol.">
        <title>Complete genome of a new Firmicutes species belonging to the dominant human colonic microbiota ('Ruminococcus bicirculans') reveals two chromosomes and a selective capacity to utilize plant glucans.</title>
        <authorList>
            <consortium name="NISC Comparative Sequencing Program"/>
            <person name="Wegmann U."/>
            <person name="Louis P."/>
            <person name="Goesmann A."/>
            <person name="Henrissat B."/>
            <person name="Duncan S.H."/>
            <person name="Flint H.J."/>
        </authorList>
    </citation>
    <scope>NUCLEOTIDE SEQUENCE</scope>
    <source>
        <strain evidence="2">CCM 8490</strain>
    </source>
</reference>
<reference evidence="3 4" key="2">
    <citation type="submission" date="2018-09" db="EMBL/GenBank/DDBJ databases">
        <title>Genomic Encyclopedia of Archaeal and Bacterial Type Strains, Phase II (KMG-II): from individual species to whole genera.</title>
        <authorList>
            <person name="Goeker M."/>
        </authorList>
    </citation>
    <scope>NUCLEOTIDE SEQUENCE [LARGE SCALE GENOMIC DNA]</scope>
    <source>
        <strain evidence="3 4">DSM 27620</strain>
    </source>
</reference>
<dbReference type="Proteomes" id="UP000658202">
    <property type="component" value="Unassembled WGS sequence"/>
</dbReference>
<dbReference type="Proteomes" id="UP000285906">
    <property type="component" value="Unassembled WGS sequence"/>
</dbReference>
<evidence type="ECO:0000313" key="5">
    <source>
        <dbReference type="Proteomes" id="UP000658202"/>
    </source>
</evidence>